<dbReference type="AlphaFoldDB" id="A0A4R7PEU0"/>
<dbReference type="RefSeq" id="WP_133880707.1">
    <property type="nucleotide sequence ID" value="NZ_MWIN01000030.1"/>
</dbReference>
<protein>
    <recommendedName>
        <fullName evidence="2">CBU-0592-like domain-containing protein</fullName>
    </recommendedName>
</protein>
<evidence type="ECO:0000259" key="2">
    <source>
        <dbReference type="Pfam" id="PF26604"/>
    </source>
</evidence>
<evidence type="ECO:0000313" key="4">
    <source>
        <dbReference type="Proteomes" id="UP000295341"/>
    </source>
</evidence>
<organism evidence="3 4">
    <name type="scientific">Panacagrimonas perspica</name>
    <dbReference type="NCBI Taxonomy" id="381431"/>
    <lineage>
        <taxon>Bacteria</taxon>
        <taxon>Pseudomonadati</taxon>
        <taxon>Pseudomonadota</taxon>
        <taxon>Gammaproteobacteria</taxon>
        <taxon>Nevskiales</taxon>
        <taxon>Nevskiaceae</taxon>
        <taxon>Panacagrimonas</taxon>
    </lineage>
</organism>
<accession>A0A4R7PEU0</accession>
<gene>
    <name evidence="3" type="ORF">DFR24_1578</name>
</gene>
<name>A0A4R7PEU0_9GAMM</name>
<dbReference type="EMBL" id="SOBT01000008">
    <property type="protein sequence ID" value="TDU32189.1"/>
    <property type="molecule type" value="Genomic_DNA"/>
</dbReference>
<feature type="transmembrane region" description="Helical" evidence="1">
    <location>
        <begin position="6"/>
        <end position="21"/>
    </location>
</feature>
<dbReference type="InterPro" id="IPR058058">
    <property type="entry name" value="CBU_0592-like"/>
</dbReference>
<keyword evidence="1" id="KW-0812">Transmembrane</keyword>
<keyword evidence="1" id="KW-1133">Transmembrane helix</keyword>
<keyword evidence="4" id="KW-1185">Reference proteome</keyword>
<sequence length="84" mass="9157">MLIQGISLVGACVVLYAFFMQQQGAWQPGEVRYLACNFIGTAVLTAVAWIGSQWGFVLVEGIWAIVSFRGLIRARRAPSVAVPE</sequence>
<evidence type="ECO:0000256" key="1">
    <source>
        <dbReference type="SAM" id="Phobius"/>
    </source>
</evidence>
<dbReference type="Pfam" id="PF26604">
    <property type="entry name" value="CBU_0592"/>
    <property type="match status" value="1"/>
</dbReference>
<dbReference type="Proteomes" id="UP000295341">
    <property type="component" value="Unassembled WGS sequence"/>
</dbReference>
<evidence type="ECO:0000313" key="3">
    <source>
        <dbReference type="EMBL" id="TDU32189.1"/>
    </source>
</evidence>
<keyword evidence="1" id="KW-0472">Membrane</keyword>
<dbReference type="OrthoDB" id="73992at2"/>
<dbReference type="NCBIfam" id="NF047864">
    <property type="entry name" value="CBU_0592_membra"/>
    <property type="match status" value="1"/>
</dbReference>
<reference evidence="3 4" key="1">
    <citation type="submission" date="2019-03" db="EMBL/GenBank/DDBJ databases">
        <title>Genomic Encyclopedia of Type Strains, Phase IV (KMG-IV): sequencing the most valuable type-strain genomes for metagenomic binning, comparative biology and taxonomic classification.</title>
        <authorList>
            <person name="Goeker M."/>
        </authorList>
    </citation>
    <scope>NUCLEOTIDE SEQUENCE [LARGE SCALE GENOMIC DNA]</scope>
    <source>
        <strain evidence="3 4">DSM 26377</strain>
    </source>
</reference>
<comment type="caution">
    <text evidence="3">The sequence shown here is derived from an EMBL/GenBank/DDBJ whole genome shotgun (WGS) entry which is preliminary data.</text>
</comment>
<proteinExistence type="predicted"/>
<feature type="domain" description="CBU-0592-like" evidence="2">
    <location>
        <begin position="5"/>
        <end position="76"/>
    </location>
</feature>